<evidence type="ECO:0000313" key="2">
    <source>
        <dbReference type="Proteomes" id="UP001634394"/>
    </source>
</evidence>
<accession>A0ABD3VS65</accession>
<dbReference type="EMBL" id="JBJQND010000010">
    <property type="protein sequence ID" value="KAL3863513.1"/>
    <property type="molecule type" value="Genomic_DNA"/>
</dbReference>
<gene>
    <name evidence="1" type="ORF">ACJMK2_005267</name>
</gene>
<proteinExistence type="predicted"/>
<name>A0ABD3VS65_SINWO</name>
<reference evidence="1 2" key="1">
    <citation type="submission" date="2024-11" db="EMBL/GenBank/DDBJ databases">
        <title>Chromosome-level genome assembly of the freshwater bivalve Anodonta woodiana.</title>
        <authorList>
            <person name="Chen X."/>
        </authorList>
    </citation>
    <scope>NUCLEOTIDE SEQUENCE [LARGE SCALE GENOMIC DNA]</scope>
    <source>
        <strain evidence="1">MN2024</strain>
        <tissue evidence="1">Gills</tissue>
    </source>
</reference>
<dbReference type="AlphaFoldDB" id="A0ABD3VS65"/>
<feature type="non-terminal residue" evidence="1">
    <location>
        <position position="1"/>
    </location>
</feature>
<feature type="non-terminal residue" evidence="1">
    <location>
        <position position="57"/>
    </location>
</feature>
<sequence>SGSIVAHVQIHFILDQSSGIGVTSDSINTTLNQQLTQSKSSFAKEIIPILFNLIDIA</sequence>
<evidence type="ECO:0000313" key="1">
    <source>
        <dbReference type="EMBL" id="KAL3863513.1"/>
    </source>
</evidence>
<dbReference type="Proteomes" id="UP001634394">
    <property type="component" value="Unassembled WGS sequence"/>
</dbReference>
<comment type="caution">
    <text evidence="1">The sequence shown here is derived from an EMBL/GenBank/DDBJ whole genome shotgun (WGS) entry which is preliminary data.</text>
</comment>
<organism evidence="1 2">
    <name type="scientific">Sinanodonta woodiana</name>
    <name type="common">Chinese pond mussel</name>
    <name type="synonym">Anodonta woodiana</name>
    <dbReference type="NCBI Taxonomy" id="1069815"/>
    <lineage>
        <taxon>Eukaryota</taxon>
        <taxon>Metazoa</taxon>
        <taxon>Spiralia</taxon>
        <taxon>Lophotrochozoa</taxon>
        <taxon>Mollusca</taxon>
        <taxon>Bivalvia</taxon>
        <taxon>Autobranchia</taxon>
        <taxon>Heteroconchia</taxon>
        <taxon>Palaeoheterodonta</taxon>
        <taxon>Unionida</taxon>
        <taxon>Unionoidea</taxon>
        <taxon>Unionidae</taxon>
        <taxon>Unioninae</taxon>
        <taxon>Sinanodonta</taxon>
    </lineage>
</organism>
<protein>
    <submittedName>
        <fullName evidence="1">Uncharacterized protein</fullName>
    </submittedName>
</protein>
<keyword evidence="2" id="KW-1185">Reference proteome</keyword>